<evidence type="ECO:0000313" key="3">
    <source>
        <dbReference type="Proteomes" id="UP000799766"/>
    </source>
</evidence>
<feature type="compositionally biased region" description="Polar residues" evidence="1">
    <location>
        <begin position="132"/>
        <end position="150"/>
    </location>
</feature>
<evidence type="ECO:0000256" key="1">
    <source>
        <dbReference type="SAM" id="MobiDB-lite"/>
    </source>
</evidence>
<dbReference type="EMBL" id="MU001683">
    <property type="protein sequence ID" value="KAF2456405.1"/>
    <property type="molecule type" value="Genomic_DNA"/>
</dbReference>
<reference evidence="2" key="1">
    <citation type="journal article" date="2020" name="Stud. Mycol.">
        <title>101 Dothideomycetes genomes: a test case for predicting lifestyles and emergence of pathogens.</title>
        <authorList>
            <person name="Haridas S."/>
            <person name="Albert R."/>
            <person name="Binder M."/>
            <person name="Bloem J."/>
            <person name="Labutti K."/>
            <person name="Salamov A."/>
            <person name="Andreopoulos B."/>
            <person name="Baker S."/>
            <person name="Barry K."/>
            <person name="Bills G."/>
            <person name="Bluhm B."/>
            <person name="Cannon C."/>
            <person name="Castanera R."/>
            <person name="Culley D."/>
            <person name="Daum C."/>
            <person name="Ezra D."/>
            <person name="Gonzalez J."/>
            <person name="Henrissat B."/>
            <person name="Kuo A."/>
            <person name="Liang C."/>
            <person name="Lipzen A."/>
            <person name="Lutzoni F."/>
            <person name="Magnuson J."/>
            <person name="Mondo S."/>
            <person name="Nolan M."/>
            <person name="Ohm R."/>
            <person name="Pangilinan J."/>
            <person name="Park H.-J."/>
            <person name="Ramirez L."/>
            <person name="Alfaro M."/>
            <person name="Sun H."/>
            <person name="Tritt A."/>
            <person name="Yoshinaga Y."/>
            <person name="Zwiers L.-H."/>
            <person name="Turgeon B."/>
            <person name="Goodwin S."/>
            <person name="Spatafora J."/>
            <person name="Crous P."/>
            <person name="Grigoriev I."/>
        </authorList>
    </citation>
    <scope>NUCLEOTIDE SEQUENCE</scope>
    <source>
        <strain evidence="2">ATCC 16933</strain>
    </source>
</reference>
<gene>
    <name evidence="2" type="ORF">BDY21DRAFT_49722</name>
</gene>
<accession>A0A6A6NX85</accession>
<keyword evidence="3" id="KW-1185">Reference proteome</keyword>
<sequence>MELPEACIPEMISERPLPHCGASATPPCARRISAISHPVLPLSPLTPSSSPDHNFRHNPGQINPPVPTAVRFRTWSSAQAFLLRTLARVPRTPALCVHSRQPPSYRRHPPASLTQWHTLRTSKPPTDRPAISSISYKTGDTTPPRRSSSEACRIDLMASTERARTS</sequence>
<evidence type="ECO:0000313" key="2">
    <source>
        <dbReference type="EMBL" id="KAF2456405.1"/>
    </source>
</evidence>
<name>A0A6A6NX85_9PEZI</name>
<organism evidence="2 3">
    <name type="scientific">Lineolata rhizophorae</name>
    <dbReference type="NCBI Taxonomy" id="578093"/>
    <lineage>
        <taxon>Eukaryota</taxon>
        <taxon>Fungi</taxon>
        <taxon>Dikarya</taxon>
        <taxon>Ascomycota</taxon>
        <taxon>Pezizomycotina</taxon>
        <taxon>Dothideomycetes</taxon>
        <taxon>Dothideomycetes incertae sedis</taxon>
        <taxon>Lineolatales</taxon>
        <taxon>Lineolataceae</taxon>
        <taxon>Lineolata</taxon>
    </lineage>
</organism>
<feature type="region of interest" description="Disordered" evidence="1">
    <location>
        <begin position="119"/>
        <end position="166"/>
    </location>
</feature>
<dbReference type="AlphaFoldDB" id="A0A6A6NX85"/>
<protein>
    <submittedName>
        <fullName evidence="2">Uncharacterized protein</fullName>
    </submittedName>
</protein>
<proteinExistence type="predicted"/>
<dbReference type="Proteomes" id="UP000799766">
    <property type="component" value="Unassembled WGS sequence"/>
</dbReference>